<evidence type="ECO:0000256" key="2">
    <source>
        <dbReference type="ARBA" id="ARBA00004174"/>
    </source>
</evidence>
<name>A0A6A4J1V8_APOLU</name>
<dbReference type="GO" id="GO:0020037">
    <property type="term" value="F:heme binding"/>
    <property type="evidence" value="ECO:0007669"/>
    <property type="project" value="InterPro"/>
</dbReference>
<dbReference type="InterPro" id="IPR036396">
    <property type="entry name" value="Cyt_P450_sf"/>
</dbReference>
<evidence type="ECO:0000313" key="14">
    <source>
        <dbReference type="EMBL" id="KAF6206207.1"/>
    </source>
</evidence>
<evidence type="ECO:0000313" key="15">
    <source>
        <dbReference type="Proteomes" id="UP000466442"/>
    </source>
</evidence>
<keyword evidence="7" id="KW-0256">Endoplasmic reticulum</keyword>
<gene>
    <name evidence="14" type="ORF">GE061_017436</name>
</gene>
<accession>A0A6A4J1V8</accession>
<evidence type="ECO:0000256" key="10">
    <source>
        <dbReference type="ARBA" id="ARBA00023004"/>
    </source>
</evidence>
<dbReference type="GO" id="GO:0005789">
    <property type="term" value="C:endoplasmic reticulum membrane"/>
    <property type="evidence" value="ECO:0007669"/>
    <property type="project" value="UniProtKB-SubCell"/>
</dbReference>
<keyword evidence="12" id="KW-0472">Membrane</keyword>
<evidence type="ECO:0000256" key="1">
    <source>
        <dbReference type="ARBA" id="ARBA00001971"/>
    </source>
</evidence>
<dbReference type="PANTHER" id="PTHR24291:SF189">
    <property type="entry name" value="CYTOCHROME P450 4C3-RELATED"/>
    <property type="match status" value="1"/>
</dbReference>
<keyword evidence="15" id="KW-1185">Reference proteome</keyword>
<evidence type="ECO:0000256" key="5">
    <source>
        <dbReference type="ARBA" id="ARBA00022617"/>
    </source>
</evidence>
<evidence type="ECO:0000256" key="4">
    <source>
        <dbReference type="ARBA" id="ARBA00010617"/>
    </source>
</evidence>
<feature type="binding site" description="axial binding residue" evidence="13">
    <location>
        <position position="447"/>
    </location>
    <ligand>
        <name>heme</name>
        <dbReference type="ChEBI" id="CHEBI:30413"/>
    </ligand>
    <ligandPart>
        <name>Fe</name>
        <dbReference type="ChEBI" id="CHEBI:18248"/>
    </ligandPart>
</feature>
<proteinExistence type="inferred from homology"/>
<evidence type="ECO:0000256" key="8">
    <source>
        <dbReference type="ARBA" id="ARBA00022848"/>
    </source>
</evidence>
<dbReference type="InterPro" id="IPR001128">
    <property type="entry name" value="Cyt_P450"/>
</dbReference>
<sequence length="505" mass="58134">MSLLTFVLCLIALVTFLLLFVRKLLTPLVPVKGTTNILGPKGGRRWPIIGDGLWFANIADTKDLWDRVEKLFQSREKIGCLWLGSKLSIWISDAEIAKKLIDSKKCPRKEEEFYSSFSYISDGVFSTTNPSRWPKLRQSLDKFLLPKMMDDHMVVFADKAQVTCDKIQRICGEGVFELKNVIEYYTLDLILHIFLGTPGNQQLEDTMHLTKTIPKVLECAFLRILQPIYRISWIFNSSPLGKETNRMVECLKSPMRKIVNECLKEMEDRGYTRNDPDFEPQNYLEALIDFEIQQNSEEKMDTSIIDLITAGFDTTGVAISATILFLAMHPEYQEKAYQEQLSLMGSSFNAPNRAELSRMEYLEMIFLETLRKVMPPSVLRTVSSEIEIDGYVFPEGATVFFCLNKIANDPQYWENPKSFYPDHFLPEKVAKRPSYAFMPFAFGSRGCPGRRFGMMSSMVVLSMLLRRFRFTTPLQFNQLNYKYMLMVESIDGYPVEATPRPIATI</sequence>
<dbReference type="Pfam" id="PF00067">
    <property type="entry name" value="p450"/>
    <property type="match status" value="1"/>
</dbReference>
<evidence type="ECO:0000256" key="7">
    <source>
        <dbReference type="ARBA" id="ARBA00022824"/>
    </source>
</evidence>
<dbReference type="Gene3D" id="1.10.630.10">
    <property type="entry name" value="Cytochrome P450"/>
    <property type="match status" value="1"/>
</dbReference>
<protein>
    <submittedName>
        <fullName evidence="14">Uncharacterized protein</fullName>
    </submittedName>
</protein>
<dbReference type="EMBL" id="WIXP02000008">
    <property type="protein sequence ID" value="KAF6206207.1"/>
    <property type="molecule type" value="Genomic_DNA"/>
</dbReference>
<keyword evidence="9" id="KW-0560">Oxidoreductase</keyword>
<dbReference type="InterPro" id="IPR050196">
    <property type="entry name" value="Cytochrome_P450_Monoox"/>
</dbReference>
<comment type="similarity">
    <text evidence="4">Belongs to the cytochrome P450 family.</text>
</comment>
<dbReference type="PANTHER" id="PTHR24291">
    <property type="entry name" value="CYTOCHROME P450 FAMILY 4"/>
    <property type="match status" value="1"/>
</dbReference>
<keyword evidence="8" id="KW-0492">Microsome</keyword>
<keyword evidence="11" id="KW-0503">Monooxygenase</keyword>
<organism evidence="14 15">
    <name type="scientific">Apolygus lucorum</name>
    <name type="common">Small green plant bug</name>
    <name type="synonym">Lygocoris lucorum</name>
    <dbReference type="NCBI Taxonomy" id="248454"/>
    <lineage>
        <taxon>Eukaryota</taxon>
        <taxon>Metazoa</taxon>
        <taxon>Ecdysozoa</taxon>
        <taxon>Arthropoda</taxon>
        <taxon>Hexapoda</taxon>
        <taxon>Insecta</taxon>
        <taxon>Pterygota</taxon>
        <taxon>Neoptera</taxon>
        <taxon>Paraneoptera</taxon>
        <taxon>Hemiptera</taxon>
        <taxon>Heteroptera</taxon>
        <taxon>Panheteroptera</taxon>
        <taxon>Cimicomorpha</taxon>
        <taxon>Miridae</taxon>
        <taxon>Mirini</taxon>
        <taxon>Apolygus</taxon>
    </lineage>
</organism>
<dbReference type="OrthoDB" id="1055148at2759"/>
<comment type="caution">
    <text evidence="14">The sequence shown here is derived from an EMBL/GenBank/DDBJ whole genome shotgun (WGS) entry which is preliminary data.</text>
</comment>
<evidence type="ECO:0000256" key="9">
    <source>
        <dbReference type="ARBA" id="ARBA00023002"/>
    </source>
</evidence>
<dbReference type="Proteomes" id="UP000466442">
    <property type="component" value="Unassembled WGS sequence"/>
</dbReference>
<comment type="subcellular location">
    <subcellularLocation>
        <location evidence="3">Endoplasmic reticulum membrane</location>
        <topology evidence="3">Peripheral membrane protein</topology>
    </subcellularLocation>
    <subcellularLocation>
        <location evidence="2">Microsome membrane</location>
        <topology evidence="2">Peripheral membrane protein</topology>
    </subcellularLocation>
</comment>
<dbReference type="GO" id="GO:0004497">
    <property type="term" value="F:monooxygenase activity"/>
    <property type="evidence" value="ECO:0007669"/>
    <property type="project" value="UniProtKB-KW"/>
</dbReference>
<dbReference type="SUPFAM" id="SSF48264">
    <property type="entry name" value="Cytochrome P450"/>
    <property type="match status" value="1"/>
</dbReference>
<evidence type="ECO:0000256" key="12">
    <source>
        <dbReference type="ARBA" id="ARBA00023136"/>
    </source>
</evidence>
<evidence type="ECO:0000256" key="6">
    <source>
        <dbReference type="ARBA" id="ARBA00022723"/>
    </source>
</evidence>
<dbReference type="AlphaFoldDB" id="A0A6A4J1V8"/>
<dbReference type="GO" id="GO:0005506">
    <property type="term" value="F:iron ion binding"/>
    <property type="evidence" value="ECO:0007669"/>
    <property type="project" value="InterPro"/>
</dbReference>
<dbReference type="GO" id="GO:0016705">
    <property type="term" value="F:oxidoreductase activity, acting on paired donors, with incorporation or reduction of molecular oxygen"/>
    <property type="evidence" value="ECO:0007669"/>
    <property type="project" value="InterPro"/>
</dbReference>
<keyword evidence="6 13" id="KW-0479">Metal-binding</keyword>
<evidence type="ECO:0000256" key="13">
    <source>
        <dbReference type="PIRSR" id="PIRSR602401-1"/>
    </source>
</evidence>
<dbReference type="InterPro" id="IPR002401">
    <property type="entry name" value="Cyt_P450_E_grp-I"/>
</dbReference>
<comment type="cofactor">
    <cofactor evidence="1 13">
        <name>heme</name>
        <dbReference type="ChEBI" id="CHEBI:30413"/>
    </cofactor>
</comment>
<keyword evidence="5 13" id="KW-0349">Heme</keyword>
<evidence type="ECO:0000256" key="11">
    <source>
        <dbReference type="ARBA" id="ARBA00023033"/>
    </source>
</evidence>
<evidence type="ECO:0000256" key="3">
    <source>
        <dbReference type="ARBA" id="ARBA00004406"/>
    </source>
</evidence>
<dbReference type="PRINTS" id="PR00463">
    <property type="entry name" value="EP450I"/>
</dbReference>
<reference evidence="14" key="1">
    <citation type="journal article" date="2021" name="Mol. Ecol. Resour.">
        <title>Apolygus lucorum genome provides insights into omnivorousness and mesophyll feeding.</title>
        <authorList>
            <person name="Liu Y."/>
            <person name="Liu H."/>
            <person name="Wang H."/>
            <person name="Huang T."/>
            <person name="Liu B."/>
            <person name="Yang B."/>
            <person name="Yin L."/>
            <person name="Li B."/>
            <person name="Zhang Y."/>
            <person name="Zhang S."/>
            <person name="Jiang F."/>
            <person name="Zhang X."/>
            <person name="Ren Y."/>
            <person name="Wang B."/>
            <person name="Wang S."/>
            <person name="Lu Y."/>
            <person name="Wu K."/>
            <person name="Fan W."/>
            <person name="Wang G."/>
        </authorList>
    </citation>
    <scope>NUCLEOTIDE SEQUENCE</scope>
    <source>
        <strain evidence="14">12Hb</strain>
    </source>
</reference>
<keyword evidence="10 13" id="KW-0408">Iron</keyword>